<dbReference type="PANTHER" id="PTHR46609:SF8">
    <property type="entry name" value="YQAJ VIRAL RECOMBINASE DOMAIN-CONTAINING PROTEIN"/>
    <property type="match status" value="1"/>
</dbReference>
<dbReference type="AlphaFoldDB" id="A0AAV0WV91"/>
<dbReference type="PANTHER" id="PTHR46609">
    <property type="entry name" value="EXONUCLEASE, PHAGE-TYPE/RECB, C-TERMINAL DOMAIN-CONTAINING PROTEIN"/>
    <property type="match status" value="1"/>
</dbReference>
<dbReference type="InterPro" id="IPR011335">
    <property type="entry name" value="Restrct_endonuc-II-like"/>
</dbReference>
<dbReference type="Gene3D" id="3.90.320.10">
    <property type="match status" value="1"/>
</dbReference>
<accession>A0AAV0WV91</accession>
<dbReference type="Proteomes" id="UP001160148">
    <property type="component" value="Unassembled WGS sequence"/>
</dbReference>
<keyword evidence="3" id="KW-1185">Reference proteome</keyword>
<evidence type="ECO:0000313" key="2">
    <source>
        <dbReference type="EMBL" id="CAI6359447.1"/>
    </source>
</evidence>
<dbReference type="GO" id="GO:0006281">
    <property type="term" value="P:DNA repair"/>
    <property type="evidence" value="ECO:0007669"/>
    <property type="project" value="UniProtKB-ARBA"/>
</dbReference>
<dbReference type="InterPro" id="IPR019080">
    <property type="entry name" value="YqaJ_viral_recombinase"/>
</dbReference>
<feature type="domain" description="YqaJ viral recombinase" evidence="1">
    <location>
        <begin position="2"/>
        <end position="55"/>
    </location>
</feature>
<name>A0AAV0WV91_9HEMI</name>
<dbReference type="EMBL" id="CARXXK010000002">
    <property type="protein sequence ID" value="CAI6359447.1"/>
    <property type="molecule type" value="Genomic_DNA"/>
</dbReference>
<evidence type="ECO:0000259" key="1">
    <source>
        <dbReference type="Pfam" id="PF09588"/>
    </source>
</evidence>
<gene>
    <name evidence="2" type="ORF">MEUPH1_LOCUS14855</name>
</gene>
<comment type="caution">
    <text evidence="2">The sequence shown here is derived from an EMBL/GenBank/DDBJ whole genome shotgun (WGS) entry which is preliminary data.</text>
</comment>
<dbReference type="InterPro" id="IPR051703">
    <property type="entry name" value="NF-kappa-B_Signaling_Reg"/>
</dbReference>
<protein>
    <recommendedName>
        <fullName evidence="1">YqaJ viral recombinase domain-containing protein</fullName>
    </recommendedName>
</protein>
<organism evidence="2 3">
    <name type="scientific">Macrosiphum euphorbiae</name>
    <name type="common">potato aphid</name>
    <dbReference type="NCBI Taxonomy" id="13131"/>
    <lineage>
        <taxon>Eukaryota</taxon>
        <taxon>Metazoa</taxon>
        <taxon>Ecdysozoa</taxon>
        <taxon>Arthropoda</taxon>
        <taxon>Hexapoda</taxon>
        <taxon>Insecta</taxon>
        <taxon>Pterygota</taxon>
        <taxon>Neoptera</taxon>
        <taxon>Paraneoptera</taxon>
        <taxon>Hemiptera</taxon>
        <taxon>Sternorrhyncha</taxon>
        <taxon>Aphidomorpha</taxon>
        <taxon>Aphidoidea</taxon>
        <taxon>Aphididae</taxon>
        <taxon>Macrosiphini</taxon>
        <taxon>Macrosiphum</taxon>
    </lineage>
</organism>
<dbReference type="Pfam" id="PF09588">
    <property type="entry name" value="YqaJ"/>
    <property type="match status" value="1"/>
</dbReference>
<dbReference type="InterPro" id="IPR011604">
    <property type="entry name" value="PDDEXK-like_dom_sf"/>
</dbReference>
<sequence>MMEDTARKKFETLTNFKVLNCGLFIDKDKPFLAASPDGLVGDTALLEIKCPLSTKDTIGIQVAVDNKKIPYITIVDEHWLHYDVVEFDKNFWRSKMETQLETFYKECLLPELVQPRYGKRLLKSDILEPKHILENIKKKESNYYINCFFIFV</sequence>
<reference evidence="2 3" key="1">
    <citation type="submission" date="2023-01" db="EMBL/GenBank/DDBJ databases">
        <authorList>
            <person name="Whitehead M."/>
        </authorList>
    </citation>
    <scope>NUCLEOTIDE SEQUENCE [LARGE SCALE GENOMIC DNA]</scope>
</reference>
<evidence type="ECO:0000313" key="3">
    <source>
        <dbReference type="Proteomes" id="UP001160148"/>
    </source>
</evidence>
<dbReference type="SUPFAM" id="SSF52980">
    <property type="entry name" value="Restriction endonuclease-like"/>
    <property type="match status" value="1"/>
</dbReference>
<proteinExistence type="predicted"/>